<keyword evidence="2" id="KW-1133">Transmembrane helix</keyword>
<name>I0L6L5_9ACTN</name>
<protein>
    <submittedName>
        <fullName evidence="3">Uncharacterized protein</fullName>
    </submittedName>
</protein>
<keyword evidence="2" id="KW-0812">Transmembrane</keyword>
<gene>
    <name evidence="3" type="ORF">MILUP08_44337</name>
</gene>
<keyword evidence="4" id="KW-1185">Reference proteome</keyword>
<feature type="compositionally biased region" description="Basic residues" evidence="1">
    <location>
        <begin position="444"/>
        <end position="463"/>
    </location>
</feature>
<feature type="transmembrane region" description="Helical" evidence="2">
    <location>
        <begin position="381"/>
        <end position="398"/>
    </location>
</feature>
<evidence type="ECO:0000256" key="1">
    <source>
        <dbReference type="SAM" id="MobiDB-lite"/>
    </source>
</evidence>
<evidence type="ECO:0000313" key="3">
    <source>
        <dbReference type="EMBL" id="CCH19462.1"/>
    </source>
</evidence>
<proteinExistence type="predicted"/>
<evidence type="ECO:0000256" key="2">
    <source>
        <dbReference type="SAM" id="Phobius"/>
    </source>
</evidence>
<sequence length="475" mass="52862">MPYAQNEYVALDIDHVYVPVKFDLGGTVQDVEPALPLLAGLGATSVDVVQHEETRAYNISYLATHPPVLQISLGTSPVRIGRTTWATSTRIVIYPALGVISVDLRFAAPEPAVSTEDICRFYDDLVRENTLDYFRHLRDLDTFPPNLAGHLSVIEAEPREHGGLTVAAHVQAVRAILRVSAGFEPRERRYPFQNMRQFFVLRGPERDENDPLVESLLRLSALPVTSGSAADDGPLRLPGLLVRTTGWSTVAVLHDGVEGATPAVRMVQDMYGQIHAQWFFCQLWVGVDPNDRDELVGPGHSLGARITQLARVQLQLSRGLAEVGNVDLMYRDPMRIAVATFLIDGLRVPRHLQAARQRLELLRSNLSQLFGLQTALFQQRLQWLFAVTAVAGVAALLPEMLQVDSMRWRVVTIALFGALALFCWLLIRLLGRAGLRTDRRVRPGRRARTRRGRRWGRGVRRARAGVGDRPPGDPA</sequence>
<comment type="caution">
    <text evidence="3">The sequence shown here is derived from an EMBL/GenBank/DDBJ whole genome shotgun (WGS) entry which is preliminary data.</text>
</comment>
<reference evidence="4" key="1">
    <citation type="journal article" date="2012" name="J. Bacteriol.">
        <title>Genome Sequence of Micromonospora lupini Lupac 08, Isolated from Root Nodules of Lupinus angustifolius.</title>
        <authorList>
            <person name="Alonso-Vega P."/>
            <person name="Normand P."/>
            <person name="Bacigalupe R."/>
            <person name="Pujic P."/>
            <person name="Lajus A."/>
            <person name="Vallenet D."/>
            <person name="Carro L."/>
            <person name="Coll P."/>
            <person name="Trujillo M.E."/>
        </authorList>
    </citation>
    <scope>NUCLEOTIDE SEQUENCE [LARGE SCALE GENOMIC DNA]</scope>
    <source>
        <strain evidence="4">Lupac 08</strain>
    </source>
</reference>
<keyword evidence="2" id="KW-0472">Membrane</keyword>
<feature type="transmembrane region" description="Helical" evidence="2">
    <location>
        <begin position="410"/>
        <end position="430"/>
    </location>
</feature>
<feature type="region of interest" description="Disordered" evidence="1">
    <location>
        <begin position="444"/>
        <end position="475"/>
    </location>
</feature>
<dbReference type="Proteomes" id="UP000003448">
    <property type="component" value="Unassembled WGS sequence"/>
</dbReference>
<dbReference type="AlphaFoldDB" id="I0L6L5"/>
<dbReference type="STRING" id="1150864.MILUP08_44337"/>
<dbReference type="EMBL" id="CAIE01000035">
    <property type="protein sequence ID" value="CCH19462.1"/>
    <property type="molecule type" value="Genomic_DNA"/>
</dbReference>
<accession>I0L6L5</accession>
<organism evidence="3 4">
    <name type="scientific">Micromonospora lupini str. Lupac 08</name>
    <dbReference type="NCBI Taxonomy" id="1150864"/>
    <lineage>
        <taxon>Bacteria</taxon>
        <taxon>Bacillati</taxon>
        <taxon>Actinomycetota</taxon>
        <taxon>Actinomycetes</taxon>
        <taxon>Micromonosporales</taxon>
        <taxon>Micromonosporaceae</taxon>
        <taxon>Micromonospora</taxon>
    </lineage>
</organism>
<evidence type="ECO:0000313" key="4">
    <source>
        <dbReference type="Proteomes" id="UP000003448"/>
    </source>
</evidence>